<dbReference type="InterPro" id="IPR004147">
    <property type="entry name" value="ABC1_dom"/>
</dbReference>
<accession>A0A517QKB2</accession>
<keyword evidence="4" id="KW-0808">Transferase</keyword>
<dbReference type="CDD" id="cd05121">
    <property type="entry name" value="ABC1_ADCK3-like"/>
    <property type="match status" value="1"/>
</dbReference>
<gene>
    <name evidence="4" type="primary">ubiB</name>
    <name evidence="4" type="ORF">Mal48_13200</name>
</gene>
<dbReference type="RefSeq" id="WP_145197123.1">
    <property type="nucleotide sequence ID" value="NZ_CP036267.1"/>
</dbReference>
<reference evidence="4 5" key="1">
    <citation type="submission" date="2019-02" db="EMBL/GenBank/DDBJ databases">
        <title>Deep-cultivation of Planctomycetes and their phenomic and genomic characterization uncovers novel biology.</title>
        <authorList>
            <person name="Wiegand S."/>
            <person name="Jogler M."/>
            <person name="Boedeker C."/>
            <person name="Pinto D."/>
            <person name="Vollmers J."/>
            <person name="Rivas-Marin E."/>
            <person name="Kohn T."/>
            <person name="Peeters S.H."/>
            <person name="Heuer A."/>
            <person name="Rast P."/>
            <person name="Oberbeckmann S."/>
            <person name="Bunk B."/>
            <person name="Jeske O."/>
            <person name="Meyerdierks A."/>
            <person name="Storesund J.E."/>
            <person name="Kallscheuer N."/>
            <person name="Luecker S."/>
            <person name="Lage O.M."/>
            <person name="Pohl T."/>
            <person name="Merkel B.J."/>
            <person name="Hornburger P."/>
            <person name="Mueller R.-W."/>
            <person name="Bruemmer F."/>
            <person name="Labrenz M."/>
            <person name="Spormann A.M."/>
            <person name="Op den Camp H."/>
            <person name="Overmann J."/>
            <person name="Amann R."/>
            <person name="Jetten M.S.M."/>
            <person name="Mascher T."/>
            <person name="Medema M.H."/>
            <person name="Devos D.P."/>
            <person name="Kaster A.-K."/>
            <person name="Ovreas L."/>
            <person name="Rohde M."/>
            <person name="Galperin M.Y."/>
            <person name="Jogler C."/>
        </authorList>
    </citation>
    <scope>NUCLEOTIDE SEQUENCE [LARGE SCALE GENOMIC DNA]</scope>
    <source>
        <strain evidence="4 5">Mal48</strain>
    </source>
</reference>
<dbReference type="PANTHER" id="PTHR10566:SF113">
    <property type="entry name" value="PROTEIN ACTIVITY OF BC1 COMPLEX KINASE 7, CHLOROPLASTIC"/>
    <property type="match status" value="1"/>
</dbReference>
<keyword evidence="2" id="KW-0472">Membrane</keyword>
<dbReference type="AlphaFoldDB" id="A0A517QKB2"/>
<proteinExistence type="inferred from homology"/>
<comment type="similarity">
    <text evidence="1">Belongs to the protein kinase superfamily. ADCK protein kinase family.</text>
</comment>
<sequence length="556" mass="63564">MEPYPLKFLKNLNRGREVITVLINYGFGDLLERLGLLKYLKWGRRMISRKKHEEFEEFTSAQRIRLALQELGPSFVKFGQILSTRPDLIPSEIIEELCLLQENVPVFASEKVHETIQNEFKKPALEVFASFEDEPLAAGSLGQVHLARNENGQQLAVKIRRPGVVQEVERDVALMLEIAQLIERHIPEYRIFDPVGLVNHFTRTIRREMSFQREARAMQEFSRLFEDDPRLCVPNVDEGRSTDAVLTMEFMEGLHIDDLEAIQKSALNPKTIARQGAQIFLKQAFEYGMFHGDPHPGNIRVKRDGSIVLLDYGMIGFLEEEKRELLVDLFLSIARHDVDSTIRTILALGQPTQSVDRPALRADTRDFIDAYYGVDLGKLNIRQLLNDFVSILSNHGLRCPGDMMLLIRAIITLEGIGRQLDPKFNLAEVIAPAIEKLVRRRYDPKRIAEKAISDIKQLFRTAHDLPLHLGRTLQKASQDELKVQFEHKGLDRLIHEFDRCSNRIVVGLVVSSLLVSTALIIRTTMTESLFIAIPLFMMSGFLGLWLVWGILRSGRL</sequence>
<dbReference type="Gene3D" id="1.10.510.10">
    <property type="entry name" value="Transferase(Phosphotransferase) domain 1"/>
    <property type="match status" value="1"/>
</dbReference>
<dbReference type="OrthoDB" id="9795390at2"/>
<dbReference type="PANTHER" id="PTHR10566">
    <property type="entry name" value="CHAPERONE-ACTIVITY OF BC1 COMPLEX CABC1 -RELATED"/>
    <property type="match status" value="1"/>
</dbReference>
<dbReference type="EMBL" id="CP036267">
    <property type="protein sequence ID" value="QDT32079.1"/>
    <property type="molecule type" value="Genomic_DNA"/>
</dbReference>
<feature type="domain" description="ABC1 atypical kinase-like" evidence="3">
    <location>
        <begin position="100"/>
        <end position="341"/>
    </location>
</feature>
<evidence type="ECO:0000259" key="3">
    <source>
        <dbReference type="Pfam" id="PF03109"/>
    </source>
</evidence>
<dbReference type="GO" id="GO:0016740">
    <property type="term" value="F:transferase activity"/>
    <property type="evidence" value="ECO:0007669"/>
    <property type="project" value="UniProtKB-KW"/>
</dbReference>
<feature type="transmembrane region" description="Helical" evidence="2">
    <location>
        <begin position="504"/>
        <end position="521"/>
    </location>
</feature>
<feature type="transmembrane region" description="Helical" evidence="2">
    <location>
        <begin position="528"/>
        <end position="551"/>
    </location>
</feature>
<evidence type="ECO:0000256" key="1">
    <source>
        <dbReference type="ARBA" id="ARBA00009670"/>
    </source>
</evidence>
<keyword evidence="2" id="KW-1133">Transmembrane helix</keyword>
<dbReference type="SUPFAM" id="SSF56112">
    <property type="entry name" value="Protein kinase-like (PK-like)"/>
    <property type="match status" value="1"/>
</dbReference>
<protein>
    <recommendedName>
        <fullName evidence="3">ABC1 atypical kinase-like domain-containing protein</fullName>
    </recommendedName>
</protein>
<evidence type="ECO:0000313" key="4">
    <source>
        <dbReference type="EMBL" id="QDT32079.1"/>
    </source>
</evidence>
<dbReference type="InterPro" id="IPR011009">
    <property type="entry name" value="Kinase-like_dom_sf"/>
</dbReference>
<dbReference type="KEGG" id="tpol:Mal48_13200"/>
<keyword evidence="5" id="KW-1185">Reference proteome</keyword>
<organism evidence="4 5">
    <name type="scientific">Thalassoglobus polymorphus</name>
    <dbReference type="NCBI Taxonomy" id="2527994"/>
    <lineage>
        <taxon>Bacteria</taxon>
        <taxon>Pseudomonadati</taxon>
        <taxon>Planctomycetota</taxon>
        <taxon>Planctomycetia</taxon>
        <taxon>Planctomycetales</taxon>
        <taxon>Planctomycetaceae</taxon>
        <taxon>Thalassoglobus</taxon>
    </lineage>
</organism>
<dbReference type="InterPro" id="IPR050154">
    <property type="entry name" value="UbiB_kinase"/>
</dbReference>
<evidence type="ECO:0000256" key="2">
    <source>
        <dbReference type="SAM" id="Phobius"/>
    </source>
</evidence>
<evidence type="ECO:0000313" key="5">
    <source>
        <dbReference type="Proteomes" id="UP000315724"/>
    </source>
</evidence>
<dbReference type="Proteomes" id="UP000315724">
    <property type="component" value="Chromosome"/>
</dbReference>
<dbReference type="Pfam" id="PF03109">
    <property type="entry name" value="ABC1"/>
    <property type="match status" value="1"/>
</dbReference>
<name>A0A517QKB2_9PLAN</name>
<keyword evidence="2" id="KW-0812">Transmembrane</keyword>